<evidence type="ECO:0000313" key="2">
    <source>
        <dbReference type="Proteomes" id="UP000073604"/>
    </source>
</evidence>
<keyword evidence="2" id="KW-1185">Reference proteome</keyword>
<protein>
    <recommendedName>
        <fullName evidence="3">DUF4932 domain-containing protein</fullName>
    </recommendedName>
</protein>
<sequence length="213" mass="24645">MIHEQGLAYDAIPEFALHLSPRNFSKAMNWSDMIVYRPYLNASKLDEFASAVAEFANKTDFWRFYNEHRGFYENTLKSFAREHGDVVNLTRMEEEFFGENASAWFIDLQLVFARDDFAYYFDNESGKYVYGILGVTSVYNRTPHYNVEASDFLAHEFAHSFVNPAVDSITTSLSPTRLSTLLFRRNSGLWPTRTPRSCSTRRSLGRSWCTTST</sequence>
<dbReference type="InterPro" id="IPR032560">
    <property type="entry name" value="DUF4932"/>
</dbReference>
<proteinExistence type="predicted"/>
<dbReference type="Proteomes" id="UP000073604">
    <property type="component" value="Chromosome"/>
</dbReference>
<dbReference type="KEGG" id="tpep:A0127_01015"/>
<gene>
    <name evidence="1" type="ORF">A0127_01015</name>
</gene>
<evidence type="ECO:0000313" key="1">
    <source>
        <dbReference type="EMBL" id="AMQ17853.1"/>
    </source>
</evidence>
<accession>A0A142CSV1</accession>
<organism evidence="1 2">
    <name type="scientific">Thermococcus peptonophilus</name>
    <dbReference type="NCBI Taxonomy" id="53952"/>
    <lineage>
        <taxon>Archaea</taxon>
        <taxon>Methanobacteriati</taxon>
        <taxon>Methanobacteriota</taxon>
        <taxon>Thermococci</taxon>
        <taxon>Thermococcales</taxon>
        <taxon>Thermococcaceae</taxon>
        <taxon>Thermococcus</taxon>
    </lineage>
</organism>
<dbReference type="Pfam" id="PF16286">
    <property type="entry name" value="DUF4932"/>
    <property type="match status" value="1"/>
</dbReference>
<dbReference type="EMBL" id="CP014750">
    <property type="protein sequence ID" value="AMQ17853.1"/>
    <property type="molecule type" value="Genomic_DNA"/>
</dbReference>
<evidence type="ECO:0008006" key="3">
    <source>
        <dbReference type="Google" id="ProtNLM"/>
    </source>
</evidence>
<reference evidence="2" key="1">
    <citation type="submission" date="2016-03" db="EMBL/GenBank/DDBJ databases">
        <authorList>
            <person name="Oger P.M."/>
        </authorList>
    </citation>
    <scope>NUCLEOTIDE SEQUENCE [LARGE SCALE GENOMIC DNA]</scope>
    <source>
        <strain evidence="2">OG-1</strain>
    </source>
</reference>
<name>A0A142CSV1_9EURY</name>
<dbReference type="AlphaFoldDB" id="A0A142CSV1"/>